<keyword evidence="1" id="KW-1133">Transmembrane helix</keyword>
<accession>Q65UM6</accession>
<keyword evidence="1" id="KW-0472">Membrane</keyword>
<dbReference type="EMBL" id="AE016827">
    <property type="protein sequence ID" value="AAU37334.1"/>
    <property type="molecule type" value="Genomic_DNA"/>
</dbReference>
<dbReference type="AlphaFoldDB" id="Q65UM6"/>
<dbReference type="eggNOG" id="ENOG5031K0S">
    <property type="taxonomic scope" value="Bacteria"/>
</dbReference>
<organism evidence="2 3">
    <name type="scientific">Mannheimia succiniciproducens (strain KCTC 0769BP / MBEL55E)</name>
    <dbReference type="NCBI Taxonomy" id="221988"/>
    <lineage>
        <taxon>Bacteria</taxon>
        <taxon>Pseudomonadati</taxon>
        <taxon>Pseudomonadota</taxon>
        <taxon>Gammaproteobacteria</taxon>
        <taxon>Pasteurellales</taxon>
        <taxon>Pasteurellaceae</taxon>
        <taxon>Basfia</taxon>
    </lineage>
</organism>
<keyword evidence="1" id="KW-0812">Transmembrane</keyword>
<keyword evidence="3" id="KW-1185">Reference proteome</keyword>
<evidence type="ECO:0000256" key="1">
    <source>
        <dbReference type="SAM" id="Phobius"/>
    </source>
</evidence>
<dbReference type="Proteomes" id="UP000000607">
    <property type="component" value="Chromosome"/>
</dbReference>
<evidence type="ECO:0000313" key="2">
    <source>
        <dbReference type="EMBL" id="AAU37334.1"/>
    </source>
</evidence>
<dbReference type="InterPro" id="IPR020511">
    <property type="entry name" value="Uncharacterised_HI0941"/>
</dbReference>
<sequence length="98" mass="11140">MTLMRKITKGMTSVSLLITMVLFSVIMLSILQWSGYQRKSAVEIYQYFQAVQIAENQKQRLFLGLGCESQVVQNGIQFRLLCVGEKITVSYPMGKLTL</sequence>
<protein>
    <submittedName>
        <fullName evidence="2">Uncharacterized protein</fullName>
    </submittedName>
</protein>
<evidence type="ECO:0000313" key="3">
    <source>
        <dbReference type="Proteomes" id="UP000000607"/>
    </source>
</evidence>
<proteinExistence type="predicted"/>
<dbReference type="Pfam" id="PF17344">
    <property type="entry name" value="DUF5374"/>
    <property type="match status" value="1"/>
</dbReference>
<dbReference type="STRING" id="221988.MS0727"/>
<gene>
    <name evidence="2" type="ordered locus">MS0727</name>
</gene>
<feature type="transmembrane region" description="Helical" evidence="1">
    <location>
        <begin position="12"/>
        <end position="33"/>
    </location>
</feature>
<dbReference type="KEGG" id="msu:MS0727"/>
<reference evidence="2 3" key="1">
    <citation type="journal article" date="2004" name="Nat. Biotechnol.">
        <title>The genome sequence of the capnophilic rumen bacterium Mannheimia succiniciproducens.</title>
        <authorList>
            <person name="Hong S.H."/>
            <person name="Kim J.S."/>
            <person name="Lee S.Y."/>
            <person name="In Y.H."/>
            <person name="Choi S.S."/>
            <person name="Rih J.-K."/>
            <person name="Kim C.H."/>
            <person name="Jeong H."/>
            <person name="Hur C.G."/>
            <person name="Kim J.J."/>
        </authorList>
    </citation>
    <scope>NUCLEOTIDE SEQUENCE [LARGE SCALE GENOMIC DNA]</scope>
    <source>
        <strain evidence="3">KCTC 0769BP / MBEL55E</strain>
    </source>
</reference>
<name>Q65UM6_MANSM</name>
<dbReference type="HOGENOM" id="CLU_182745_0_0_6"/>